<evidence type="ECO:0000256" key="2">
    <source>
        <dbReference type="ARBA" id="ARBA00022771"/>
    </source>
</evidence>
<reference evidence="4 5" key="1">
    <citation type="journal article" date="2010" name="Nature">
        <title>Perigord black truffle genome uncovers evolutionary origins and mechanisms of symbiosis.</title>
        <authorList>
            <person name="Martin F."/>
            <person name="Kohler A."/>
            <person name="Murat C."/>
            <person name="Balestrini R."/>
            <person name="Coutinho P.M."/>
            <person name="Jaillon O."/>
            <person name="Montanini B."/>
            <person name="Morin E."/>
            <person name="Noel B."/>
            <person name="Percudani R."/>
            <person name="Porcel B."/>
            <person name="Rubini A."/>
            <person name="Amicucci A."/>
            <person name="Amselem J."/>
            <person name="Anthouard V."/>
            <person name="Arcioni S."/>
            <person name="Artiguenave F."/>
            <person name="Aury J.M."/>
            <person name="Ballario P."/>
            <person name="Bolchi A."/>
            <person name="Brenna A."/>
            <person name="Brun A."/>
            <person name="Buee M."/>
            <person name="Cantarel B."/>
            <person name="Chevalier G."/>
            <person name="Couloux A."/>
            <person name="Da Silva C."/>
            <person name="Denoeud F."/>
            <person name="Duplessis S."/>
            <person name="Ghignone S."/>
            <person name="Hilselberger B."/>
            <person name="Iotti M."/>
            <person name="Marcais B."/>
            <person name="Mello A."/>
            <person name="Miranda M."/>
            <person name="Pacioni G."/>
            <person name="Quesneville H."/>
            <person name="Riccioni C."/>
            <person name="Ruotolo R."/>
            <person name="Splivallo R."/>
            <person name="Stocchi V."/>
            <person name="Tisserant E."/>
            <person name="Viscomi A.R."/>
            <person name="Zambonelli A."/>
            <person name="Zampieri E."/>
            <person name="Henrissat B."/>
            <person name="Lebrun M.H."/>
            <person name="Paolocci F."/>
            <person name="Bonfante P."/>
            <person name="Ottonello S."/>
            <person name="Wincker P."/>
        </authorList>
    </citation>
    <scope>NUCLEOTIDE SEQUENCE [LARGE SCALE GENOMIC DNA]</scope>
    <source>
        <strain evidence="4 5">Mel28</strain>
    </source>
</reference>
<evidence type="ECO:0000256" key="1">
    <source>
        <dbReference type="ARBA" id="ARBA00022723"/>
    </source>
</evidence>
<keyword evidence="1" id="KW-0479">Metal-binding</keyword>
<dbReference type="EMBL" id="FN430347">
    <property type="protein sequence ID" value="CAZ85287.1"/>
    <property type="molecule type" value="Genomic_DNA"/>
</dbReference>
<dbReference type="InParanoid" id="D5GL94"/>
<sequence>MDDWLIACLFPSPPPPFPGFAFSNRWNGLPVVRLRKCNHAFCAECVRGKMTTREGIVCAFCGRVAELLVGISAPMSMPGEDDVVLTNVVVLQESKVVEIG</sequence>
<dbReference type="PROSITE" id="PS00518">
    <property type="entry name" value="ZF_RING_1"/>
    <property type="match status" value="1"/>
</dbReference>
<dbReference type="InterPro" id="IPR017907">
    <property type="entry name" value="Znf_RING_CS"/>
</dbReference>
<name>D5GL94_TUBMM</name>
<keyword evidence="5" id="KW-1185">Reference proteome</keyword>
<dbReference type="GeneID" id="9182081"/>
<dbReference type="HOGENOM" id="CLU_2308125_0_0_1"/>
<dbReference type="KEGG" id="tml:GSTUM_00010079001"/>
<keyword evidence="2" id="KW-0863">Zinc-finger</keyword>
<accession>D5GL94</accession>
<dbReference type="AlphaFoldDB" id="D5GL94"/>
<dbReference type="GO" id="GO:0008270">
    <property type="term" value="F:zinc ion binding"/>
    <property type="evidence" value="ECO:0007669"/>
    <property type="project" value="UniProtKB-KW"/>
</dbReference>
<dbReference type="Gene3D" id="3.30.40.10">
    <property type="entry name" value="Zinc/RING finger domain, C3HC4 (zinc finger)"/>
    <property type="match status" value="1"/>
</dbReference>
<dbReference type="SUPFAM" id="SSF57850">
    <property type="entry name" value="RING/U-box"/>
    <property type="match status" value="1"/>
</dbReference>
<evidence type="ECO:0000313" key="4">
    <source>
        <dbReference type="EMBL" id="CAZ85287.1"/>
    </source>
</evidence>
<dbReference type="InterPro" id="IPR013083">
    <property type="entry name" value="Znf_RING/FYVE/PHD"/>
</dbReference>
<proteinExistence type="predicted"/>
<evidence type="ECO:0000313" key="5">
    <source>
        <dbReference type="Proteomes" id="UP000006911"/>
    </source>
</evidence>
<organism evidence="4 5">
    <name type="scientific">Tuber melanosporum (strain Mel28)</name>
    <name type="common">Perigord black truffle</name>
    <dbReference type="NCBI Taxonomy" id="656061"/>
    <lineage>
        <taxon>Eukaryota</taxon>
        <taxon>Fungi</taxon>
        <taxon>Dikarya</taxon>
        <taxon>Ascomycota</taxon>
        <taxon>Pezizomycotina</taxon>
        <taxon>Pezizomycetes</taxon>
        <taxon>Pezizales</taxon>
        <taxon>Tuberaceae</taxon>
        <taxon>Tuber</taxon>
    </lineage>
</organism>
<keyword evidence="3" id="KW-0862">Zinc</keyword>
<dbReference type="Proteomes" id="UP000006911">
    <property type="component" value="Unassembled WGS sequence"/>
</dbReference>
<dbReference type="RefSeq" id="XP_002841096.1">
    <property type="nucleotide sequence ID" value="XM_002841050.1"/>
</dbReference>
<gene>
    <name evidence="4" type="ORF">GSTUM_00010079001</name>
</gene>
<protein>
    <submittedName>
        <fullName evidence="4">(Perigord truffle) hypothetical protein</fullName>
    </submittedName>
</protein>
<evidence type="ECO:0000256" key="3">
    <source>
        <dbReference type="ARBA" id="ARBA00022833"/>
    </source>
</evidence>